<dbReference type="InterPro" id="IPR050395">
    <property type="entry name" value="4Fe4S_Ferredoxin_RnfB"/>
</dbReference>
<dbReference type="Proteomes" id="UP000261231">
    <property type="component" value="Unassembled WGS sequence"/>
</dbReference>
<keyword evidence="2" id="KW-0408">Iron</keyword>
<evidence type="ECO:0000313" key="6">
    <source>
        <dbReference type="EMBL" id="RGC48881.1"/>
    </source>
</evidence>
<dbReference type="Pfam" id="PF12800">
    <property type="entry name" value="Fer4_4"/>
    <property type="match status" value="1"/>
</dbReference>
<dbReference type="PROSITE" id="PS00198">
    <property type="entry name" value="4FE4S_FER_1"/>
    <property type="match status" value="3"/>
</dbReference>
<dbReference type="Pfam" id="PF12838">
    <property type="entry name" value="Fer4_7"/>
    <property type="match status" value="1"/>
</dbReference>
<feature type="domain" description="4Fe-4S ferredoxin-type" evidence="4">
    <location>
        <begin position="23"/>
        <end position="52"/>
    </location>
</feature>
<dbReference type="AlphaFoldDB" id="A0A3E2XN43"/>
<comment type="caution">
    <text evidence="6">The sequence shown here is derived from an EMBL/GenBank/DDBJ whole genome shotgun (WGS) entry which is preliminary data.</text>
</comment>
<sequence>MAVKKKFPYRSALVACNGGCHVQEGQSCENGCIGCGICVSVCPFQAIVINENGVAQVDEAKCVACGKCVRECPKQVIHIHECANYIVVRCSNRQNGKEARQVCSVSCIGCGICEKTCTAGAIKVTEHCAVIDESVCLSCGMCVVKCPRHVLTDLRGIIC</sequence>
<dbReference type="InterPro" id="IPR017896">
    <property type="entry name" value="4Fe4S_Fe-S-bd"/>
</dbReference>
<dbReference type="EMBL" id="QVEP01000079">
    <property type="protein sequence ID" value="RGB72369.1"/>
    <property type="molecule type" value="Genomic_DNA"/>
</dbReference>
<accession>A0A3E2XN43</accession>
<keyword evidence="3" id="KW-0411">Iron-sulfur</keyword>
<evidence type="ECO:0000313" key="5">
    <source>
        <dbReference type="EMBL" id="RGB72369.1"/>
    </source>
</evidence>
<dbReference type="RefSeq" id="WP_117529226.1">
    <property type="nucleotide sequence ID" value="NZ_QVFD01000004.1"/>
</dbReference>
<dbReference type="EMBL" id="QVFD01000004">
    <property type="protein sequence ID" value="RGC48881.1"/>
    <property type="molecule type" value="Genomic_DNA"/>
</dbReference>
<organism evidence="6 8">
    <name type="scientific">Coprococcus catus</name>
    <dbReference type="NCBI Taxonomy" id="116085"/>
    <lineage>
        <taxon>Bacteria</taxon>
        <taxon>Bacillati</taxon>
        <taxon>Bacillota</taxon>
        <taxon>Clostridia</taxon>
        <taxon>Lachnospirales</taxon>
        <taxon>Lachnospiraceae</taxon>
        <taxon>Coprococcus</taxon>
    </lineage>
</organism>
<feature type="domain" description="4Fe-4S ferredoxin-type" evidence="4">
    <location>
        <begin position="129"/>
        <end position="157"/>
    </location>
</feature>
<dbReference type="GO" id="GO:0046872">
    <property type="term" value="F:metal ion binding"/>
    <property type="evidence" value="ECO:0007669"/>
    <property type="project" value="UniProtKB-KW"/>
</dbReference>
<evidence type="ECO:0000313" key="7">
    <source>
        <dbReference type="Proteomes" id="UP000260773"/>
    </source>
</evidence>
<dbReference type="PANTHER" id="PTHR43560">
    <property type="entry name" value="ION-TRANSLOCATING OXIDOREDUCTASE COMPLEX SUBUNIT B"/>
    <property type="match status" value="1"/>
</dbReference>
<proteinExistence type="predicted"/>
<evidence type="ECO:0000256" key="2">
    <source>
        <dbReference type="ARBA" id="ARBA00023004"/>
    </source>
</evidence>
<name>A0A3E2XN43_9FIRM</name>
<keyword evidence="8" id="KW-1185">Reference proteome</keyword>
<gene>
    <name evidence="5" type="ORF">DW070_16685</name>
    <name evidence="6" type="ORF">DW747_06320</name>
</gene>
<dbReference type="SUPFAM" id="SSF54862">
    <property type="entry name" value="4Fe-4S ferredoxins"/>
    <property type="match status" value="1"/>
</dbReference>
<dbReference type="InterPro" id="IPR017900">
    <property type="entry name" value="4Fe4S_Fe_S_CS"/>
</dbReference>
<dbReference type="PROSITE" id="PS51379">
    <property type="entry name" value="4FE4S_FER_2"/>
    <property type="match status" value="4"/>
</dbReference>
<evidence type="ECO:0000256" key="1">
    <source>
        <dbReference type="ARBA" id="ARBA00022723"/>
    </source>
</evidence>
<keyword evidence="1" id="KW-0479">Metal-binding</keyword>
<dbReference type="Gene3D" id="3.30.70.20">
    <property type="match status" value="3"/>
</dbReference>
<feature type="domain" description="4Fe-4S ferredoxin-type" evidence="4">
    <location>
        <begin position="53"/>
        <end position="82"/>
    </location>
</feature>
<feature type="domain" description="4Fe-4S ferredoxin-type" evidence="4">
    <location>
        <begin position="98"/>
        <end position="127"/>
    </location>
</feature>
<dbReference type="GO" id="GO:0051536">
    <property type="term" value="F:iron-sulfur cluster binding"/>
    <property type="evidence" value="ECO:0007669"/>
    <property type="project" value="UniProtKB-KW"/>
</dbReference>
<dbReference type="OrthoDB" id="9810688at2"/>
<dbReference type="PANTHER" id="PTHR43560:SF1">
    <property type="entry name" value="ION-TRANSLOCATING OXIDOREDUCTASE COMPLEX SUBUNIT B"/>
    <property type="match status" value="1"/>
</dbReference>
<evidence type="ECO:0000313" key="8">
    <source>
        <dbReference type="Proteomes" id="UP000261231"/>
    </source>
</evidence>
<evidence type="ECO:0000259" key="4">
    <source>
        <dbReference type="PROSITE" id="PS51379"/>
    </source>
</evidence>
<protein>
    <submittedName>
        <fullName evidence="6">4Fe-4S dicluster domain-containing protein</fullName>
    </submittedName>
</protein>
<dbReference type="Pfam" id="PF00037">
    <property type="entry name" value="Fer4"/>
    <property type="match status" value="1"/>
</dbReference>
<reference evidence="7 8" key="1">
    <citation type="submission" date="2018-08" db="EMBL/GenBank/DDBJ databases">
        <title>A genome reference for cultivated species of the human gut microbiota.</title>
        <authorList>
            <person name="Zou Y."/>
            <person name="Xue W."/>
            <person name="Luo G."/>
        </authorList>
    </citation>
    <scope>NUCLEOTIDE SEQUENCE [LARGE SCALE GENOMIC DNA]</scope>
    <source>
        <strain evidence="5 7">AF45-17</strain>
        <strain evidence="6 8">AM28-39</strain>
    </source>
</reference>
<evidence type="ECO:0000256" key="3">
    <source>
        <dbReference type="ARBA" id="ARBA00023014"/>
    </source>
</evidence>
<dbReference type="Proteomes" id="UP000260773">
    <property type="component" value="Unassembled WGS sequence"/>
</dbReference>